<protein>
    <submittedName>
        <fullName evidence="1">Uncharacterized protein</fullName>
    </submittedName>
</protein>
<name>A0A6C0J0P1_9ZZZZ</name>
<sequence length="140" mass="16216">MNTYDIYNPKKLSAEISCTNMSYLSYNEAKNQGEIMDKIFRSNEYDSYTEGFRDKESALIKGSMIGKKNCIYKRPEYNMGDWGDQFMSFGYADERSLFNNNTKAKTITKPPSNLCKDGLLQNDLYNLGTNNVFTNQYSKY</sequence>
<proteinExistence type="predicted"/>
<reference evidence="1" key="1">
    <citation type="journal article" date="2020" name="Nature">
        <title>Giant virus diversity and host interactions through global metagenomics.</title>
        <authorList>
            <person name="Schulz F."/>
            <person name="Roux S."/>
            <person name="Paez-Espino D."/>
            <person name="Jungbluth S."/>
            <person name="Walsh D.A."/>
            <person name="Denef V.J."/>
            <person name="McMahon K.D."/>
            <person name="Konstantinidis K.T."/>
            <person name="Eloe-Fadrosh E.A."/>
            <person name="Kyrpides N.C."/>
            <person name="Woyke T."/>
        </authorList>
    </citation>
    <scope>NUCLEOTIDE SEQUENCE</scope>
    <source>
        <strain evidence="1">GVMAG-M-3300025695-21</strain>
    </source>
</reference>
<dbReference type="EMBL" id="MN740297">
    <property type="protein sequence ID" value="QHT98892.1"/>
    <property type="molecule type" value="Genomic_DNA"/>
</dbReference>
<accession>A0A6C0J0P1</accession>
<dbReference type="AlphaFoldDB" id="A0A6C0J0P1"/>
<organism evidence="1">
    <name type="scientific">viral metagenome</name>
    <dbReference type="NCBI Taxonomy" id="1070528"/>
    <lineage>
        <taxon>unclassified sequences</taxon>
        <taxon>metagenomes</taxon>
        <taxon>organismal metagenomes</taxon>
    </lineage>
</organism>
<evidence type="ECO:0000313" key="1">
    <source>
        <dbReference type="EMBL" id="QHT98892.1"/>
    </source>
</evidence>